<evidence type="ECO:0008006" key="3">
    <source>
        <dbReference type="Google" id="ProtNLM"/>
    </source>
</evidence>
<evidence type="ECO:0000313" key="1">
    <source>
        <dbReference type="EMBL" id="KAK9816642.1"/>
    </source>
</evidence>
<dbReference type="PANTHER" id="PTHR36529">
    <property type="entry name" value="SLL1095 PROTEIN"/>
    <property type="match status" value="1"/>
</dbReference>
<dbReference type="Proteomes" id="UP001489004">
    <property type="component" value="Unassembled WGS sequence"/>
</dbReference>
<dbReference type="NCBIfam" id="TIGR04282">
    <property type="entry name" value="glyco_like_cofC"/>
    <property type="match status" value="1"/>
</dbReference>
<name>A0AAW1Q8H7_9CHLO</name>
<comment type="caution">
    <text evidence="1">The sequence shown here is derived from an EMBL/GenBank/DDBJ whole genome shotgun (WGS) entry which is preliminary data.</text>
</comment>
<sequence length="242" mass="26196">MRGPDRLIVFARHPGTPDNPGLVKTRLAKDIGQQAAASLYKRIAEHTFKQATSLEQVQCVVLASAQQEEQKVVQWLKELGESPHQSPHHGSVSVSSQAQCGDLGARMLQAFEDAFQSGASKVVLVGTDAPGLTASILQAAFDTLNEYEMVLGPAVDGGYYLIGLTRPLGCIFKDIEWSTRDVLEHTLVRAQQSGVRVSPSNTLPTLQDIDTLQDLKSWVANPANAQHEVYEAAKQGLQGHSS</sequence>
<dbReference type="AlphaFoldDB" id="A0AAW1Q8H7"/>
<dbReference type="Gene3D" id="3.90.550.10">
    <property type="entry name" value="Spore Coat Polysaccharide Biosynthesis Protein SpsA, Chain A"/>
    <property type="match status" value="1"/>
</dbReference>
<evidence type="ECO:0000313" key="2">
    <source>
        <dbReference type="Proteomes" id="UP001489004"/>
    </source>
</evidence>
<keyword evidence="2" id="KW-1185">Reference proteome</keyword>
<reference evidence="1 2" key="1">
    <citation type="journal article" date="2024" name="Nat. Commun.">
        <title>Phylogenomics reveals the evolutionary origins of lichenization in chlorophyte algae.</title>
        <authorList>
            <person name="Puginier C."/>
            <person name="Libourel C."/>
            <person name="Otte J."/>
            <person name="Skaloud P."/>
            <person name="Haon M."/>
            <person name="Grisel S."/>
            <person name="Petersen M."/>
            <person name="Berrin J.G."/>
            <person name="Delaux P.M."/>
            <person name="Dal Grande F."/>
            <person name="Keller J."/>
        </authorList>
    </citation>
    <scope>NUCLEOTIDE SEQUENCE [LARGE SCALE GENOMIC DNA]</scope>
    <source>
        <strain evidence="1 2">SAG 2043</strain>
    </source>
</reference>
<dbReference type="SUPFAM" id="SSF53448">
    <property type="entry name" value="Nucleotide-diphospho-sugar transferases"/>
    <property type="match status" value="1"/>
</dbReference>
<proteinExistence type="predicted"/>
<organism evidence="1 2">
    <name type="scientific">[Myrmecia] bisecta</name>
    <dbReference type="NCBI Taxonomy" id="41462"/>
    <lineage>
        <taxon>Eukaryota</taxon>
        <taxon>Viridiplantae</taxon>
        <taxon>Chlorophyta</taxon>
        <taxon>core chlorophytes</taxon>
        <taxon>Trebouxiophyceae</taxon>
        <taxon>Trebouxiales</taxon>
        <taxon>Trebouxiaceae</taxon>
        <taxon>Myrmecia</taxon>
    </lineage>
</organism>
<accession>A0AAW1Q8H7</accession>
<gene>
    <name evidence="1" type="ORF">WJX72_003206</name>
</gene>
<protein>
    <recommendedName>
        <fullName evidence="3">Glycosyltransferase</fullName>
    </recommendedName>
</protein>
<dbReference type="PANTHER" id="PTHR36529:SF1">
    <property type="entry name" value="GLYCOSYLTRANSFERASE"/>
    <property type="match status" value="1"/>
</dbReference>
<dbReference type="Pfam" id="PF09837">
    <property type="entry name" value="DUF2064"/>
    <property type="match status" value="1"/>
</dbReference>
<dbReference type="InterPro" id="IPR018641">
    <property type="entry name" value="Trfase_1_rSAM/seldom-assoc"/>
</dbReference>
<dbReference type="EMBL" id="JALJOR010000005">
    <property type="protein sequence ID" value="KAK9816642.1"/>
    <property type="molecule type" value="Genomic_DNA"/>
</dbReference>
<dbReference type="InterPro" id="IPR029044">
    <property type="entry name" value="Nucleotide-diphossugar_trans"/>
</dbReference>